<evidence type="ECO:0000259" key="2">
    <source>
        <dbReference type="PROSITE" id="PS50937"/>
    </source>
</evidence>
<dbReference type="Pfam" id="PF13411">
    <property type="entry name" value="MerR_1"/>
    <property type="match status" value="1"/>
</dbReference>
<gene>
    <name evidence="3" type="ORF">SDC9_56903</name>
</gene>
<dbReference type="InterPro" id="IPR047057">
    <property type="entry name" value="MerR_fam"/>
</dbReference>
<sequence length="404" mass="47652">MRIGEFSKRNKVSIETVRHYIDLGLIIPYKNGAQYEFNEKCQKEIESILELKALGFTLNEIKSIFVYETLGKLSVNEKNNVLYDIFDLKQKEVNRKINELVDIESRLINKLKYINTTEIQKSFNLGIDIKNLSLLSCIKCGDELYLEDGNIKNNQILEGKLKCTCGMEYSIKSGILIIDDDFVKNSDEIYNLIIEDYIKETDERYILNLRKGLDWTCNELCKISFKNKVILEIGTGLGFLLRNLYDNLDNSVYIAIDNNIEKHNYLKSLIERSSFKKNIMFICTDFKYIPIKKKSIDIFLDYGGSSNYWFDKNDFSLENILKYLKEDSYVVLSYILFKKFILSNPIKKENRKNFNINYIKEELNKYNFTMISDQKSDYLNKPSIYENYFSDSEEVYSYLYFGKR</sequence>
<dbReference type="PANTHER" id="PTHR30204:SF96">
    <property type="entry name" value="CHROMOSOME-ANCHORING PROTEIN RACA"/>
    <property type="match status" value="1"/>
</dbReference>
<protein>
    <recommendedName>
        <fullName evidence="2">HTH merR-type domain-containing protein</fullName>
    </recommendedName>
</protein>
<dbReference type="Gene3D" id="3.40.50.150">
    <property type="entry name" value="Vaccinia Virus protein VP39"/>
    <property type="match status" value="1"/>
</dbReference>
<dbReference type="PANTHER" id="PTHR30204">
    <property type="entry name" value="REDOX-CYCLING DRUG-SENSING TRANSCRIPTIONAL ACTIVATOR SOXR"/>
    <property type="match status" value="1"/>
</dbReference>
<dbReference type="Gene3D" id="1.10.1660.10">
    <property type="match status" value="1"/>
</dbReference>
<evidence type="ECO:0000256" key="1">
    <source>
        <dbReference type="ARBA" id="ARBA00023125"/>
    </source>
</evidence>
<comment type="caution">
    <text evidence="3">The sequence shown here is derived from an EMBL/GenBank/DDBJ whole genome shotgun (WGS) entry which is preliminary data.</text>
</comment>
<dbReference type="InterPro" id="IPR029063">
    <property type="entry name" value="SAM-dependent_MTases_sf"/>
</dbReference>
<proteinExistence type="predicted"/>
<dbReference type="SUPFAM" id="SSF53335">
    <property type="entry name" value="S-adenosyl-L-methionine-dependent methyltransferases"/>
    <property type="match status" value="1"/>
</dbReference>
<feature type="domain" description="HTH merR-type" evidence="2">
    <location>
        <begin position="1"/>
        <end position="67"/>
    </location>
</feature>
<reference evidence="3" key="1">
    <citation type="submission" date="2019-08" db="EMBL/GenBank/DDBJ databases">
        <authorList>
            <person name="Kucharzyk K."/>
            <person name="Murdoch R.W."/>
            <person name="Higgins S."/>
            <person name="Loffler F."/>
        </authorList>
    </citation>
    <scope>NUCLEOTIDE SEQUENCE</scope>
</reference>
<dbReference type="PROSITE" id="PS50937">
    <property type="entry name" value="HTH_MERR_2"/>
    <property type="match status" value="1"/>
</dbReference>
<dbReference type="SUPFAM" id="SSF46955">
    <property type="entry name" value="Putative DNA-binding domain"/>
    <property type="match status" value="1"/>
</dbReference>
<accession>A0A644X3Z0</accession>
<dbReference type="SMART" id="SM00422">
    <property type="entry name" value="HTH_MERR"/>
    <property type="match status" value="1"/>
</dbReference>
<organism evidence="3">
    <name type="scientific">bioreactor metagenome</name>
    <dbReference type="NCBI Taxonomy" id="1076179"/>
    <lineage>
        <taxon>unclassified sequences</taxon>
        <taxon>metagenomes</taxon>
        <taxon>ecological metagenomes</taxon>
    </lineage>
</organism>
<name>A0A644X3Z0_9ZZZZ</name>
<dbReference type="InterPro" id="IPR025714">
    <property type="entry name" value="Methyltranfer_dom"/>
</dbReference>
<dbReference type="InterPro" id="IPR000551">
    <property type="entry name" value="MerR-type_HTH_dom"/>
</dbReference>
<dbReference type="InterPro" id="IPR009061">
    <property type="entry name" value="DNA-bd_dom_put_sf"/>
</dbReference>
<evidence type="ECO:0000313" key="3">
    <source>
        <dbReference type="EMBL" id="MPM10571.1"/>
    </source>
</evidence>
<dbReference type="AlphaFoldDB" id="A0A644X3Z0"/>
<keyword evidence="1" id="KW-0238">DNA-binding</keyword>
<dbReference type="Pfam" id="PF13847">
    <property type="entry name" value="Methyltransf_31"/>
    <property type="match status" value="1"/>
</dbReference>
<dbReference type="GO" id="GO:0003700">
    <property type="term" value="F:DNA-binding transcription factor activity"/>
    <property type="evidence" value="ECO:0007669"/>
    <property type="project" value="InterPro"/>
</dbReference>
<dbReference type="EMBL" id="VSSQ01001711">
    <property type="protein sequence ID" value="MPM10571.1"/>
    <property type="molecule type" value="Genomic_DNA"/>
</dbReference>
<dbReference type="GO" id="GO:0003677">
    <property type="term" value="F:DNA binding"/>
    <property type="evidence" value="ECO:0007669"/>
    <property type="project" value="UniProtKB-KW"/>
</dbReference>